<reference evidence="2" key="1">
    <citation type="submission" date="2020-03" db="EMBL/GenBank/DDBJ databases">
        <title>The deep terrestrial virosphere.</title>
        <authorList>
            <person name="Holmfeldt K."/>
            <person name="Nilsson E."/>
            <person name="Simone D."/>
            <person name="Lopez-Fernandez M."/>
            <person name="Wu X."/>
            <person name="de Brujin I."/>
            <person name="Lundin D."/>
            <person name="Andersson A."/>
            <person name="Bertilsson S."/>
            <person name="Dopson M."/>
        </authorList>
    </citation>
    <scope>NUCLEOTIDE SEQUENCE</scope>
    <source>
        <strain evidence="2">MM415A01551</strain>
    </source>
</reference>
<proteinExistence type="predicted"/>
<accession>A0A6M3K1F8</accession>
<name>A0A6M3K1F8_9ZZZZ</name>
<dbReference type="AlphaFoldDB" id="A0A6M3K1F8"/>
<evidence type="ECO:0000256" key="1">
    <source>
        <dbReference type="SAM" id="MobiDB-lite"/>
    </source>
</evidence>
<evidence type="ECO:0000313" key="2">
    <source>
        <dbReference type="EMBL" id="QJA76236.1"/>
    </source>
</evidence>
<dbReference type="EMBL" id="MT142213">
    <property type="protein sequence ID" value="QJA76236.1"/>
    <property type="molecule type" value="Genomic_DNA"/>
</dbReference>
<feature type="compositionally biased region" description="Acidic residues" evidence="1">
    <location>
        <begin position="79"/>
        <end position="102"/>
    </location>
</feature>
<protein>
    <submittedName>
        <fullName evidence="2">Uncharacterized protein</fullName>
    </submittedName>
</protein>
<sequence>MNERVEEIYVQMFAPKAIPASVRTVFDRANKLSGRIDAPMRPMDLVIIATIATSQPAVTMTAKADSQESIVAEGFIEMAEPDADEDDTEAPAAAEDENEEDGPSATFSTSHGPTGVMDAPSRPSKDAKTKTVYMMQKMSATELKVHAREVYGFKTGRRSKKDIIKALKDREPL</sequence>
<feature type="region of interest" description="Disordered" evidence="1">
    <location>
        <begin position="78"/>
        <end position="131"/>
    </location>
</feature>
<organism evidence="2">
    <name type="scientific">viral metagenome</name>
    <dbReference type="NCBI Taxonomy" id="1070528"/>
    <lineage>
        <taxon>unclassified sequences</taxon>
        <taxon>metagenomes</taxon>
        <taxon>organismal metagenomes</taxon>
    </lineage>
</organism>
<gene>
    <name evidence="2" type="ORF">MM415A01551_0004</name>
</gene>